<proteinExistence type="predicted"/>
<name>A0ABD7YJZ2_9VIBR</name>
<protein>
    <submittedName>
        <fullName evidence="3">Uncharacterized protein</fullName>
    </submittedName>
</protein>
<evidence type="ECO:0000256" key="2">
    <source>
        <dbReference type="SAM" id="MobiDB-lite"/>
    </source>
</evidence>
<evidence type="ECO:0000256" key="1">
    <source>
        <dbReference type="SAM" id="Coils"/>
    </source>
</evidence>
<gene>
    <name evidence="3" type="ORF">PYE67_00495</name>
</gene>
<dbReference type="Proteomes" id="UP001241226">
    <property type="component" value="Chromosome 1"/>
</dbReference>
<sequence>MSEEKIRFYHSSLNEHGHDRNKLNASDEHNCRNDPNNPNYDPALTKNNLIYIDGKKCDPLNHKENYDLIVKKKKFITDEFMKMANVNSDDEELSNTKKSKLQLARTTSKTKIKKWADDKENKLNPEEKSFWNVLYEKIGNEKLDSSKLIDELKKLGKVKKFNDKQKRLTELETFNALVGTKSKNINFHILSKELIFKIPDKYNKKVNPDDWVKIGNAIQQKYFSDFDIIYSTVHCDENPDNPHLHLSLSGKNNKSGLFNIQDYLIEKLSSHHKNYPFKGRKYSSLNKEEIIKHGEFYQDVVFANMNMYLKKLGYGFDLTKKTKKERNEENITYNDQKKSSVNREHNRQNKIRIENEEADKKLLNTKLTNKKLGEEIENRKEEISILQKTLNKLKEEADSFKRGLKYIVSYTKDDLPSDLFNFLKEFEFLNKSKSDLADDLENEAYKISNDETKNKIKEKKNSFKFR</sequence>
<accession>A0ABD7YJZ2</accession>
<feature type="coiled-coil region" evidence="1">
    <location>
        <begin position="369"/>
        <end position="403"/>
    </location>
</feature>
<feature type="compositionally biased region" description="Basic and acidic residues" evidence="2">
    <location>
        <begin position="15"/>
        <end position="32"/>
    </location>
</feature>
<dbReference type="RefSeq" id="WP_261927363.1">
    <property type="nucleotide sequence ID" value="NZ_CALYLG010000363.1"/>
</dbReference>
<dbReference type="EMBL" id="CP118711">
    <property type="protein sequence ID" value="WGK85397.1"/>
    <property type="molecule type" value="Genomic_DNA"/>
</dbReference>
<evidence type="ECO:0000313" key="3">
    <source>
        <dbReference type="EMBL" id="WGK85397.1"/>
    </source>
</evidence>
<reference evidence="3 4" key="1">
    <citation type="submission" date="2022-02" db="EMBL/GenBank/DDBJ databases">
        <title>Emergence and expansion in Europe of a Vibrio aestuarianus clonal complex pathogenic for oysters.</title>
        <authorList>
            <person name="Mesnil A."/>
            <person name="Travers M.-A."/>
        </authorList>
    </citation>
    <scope>NUCLEOTIDE SEQUENCE [LARGE SCALE GENOMIC DNA]</scope>
    <source>
        <strain evidence="3 4">U17</strain>
    </source>
</reference>
<evidence type="ECO:0000313" key="4">
    <source>
        <dbReference type="Proteomes" id="UP001241226"/>
    </source>
</evidence>
<keyword evidence="1" id="KW-0175">Coiled coil</keyword>
<dbReference type="AlphaFoldDB" id="A0ABD7YJZ2"/>
<organism evidence="3 4">
    <name type="scientific">Vibrio aestuarianus</name>
    <dbReference type="NCBI Taxonomy" id="28171"/>
    <lineage>
        <taxon>Bacteria</taxon>
        <taxon>Pseudomonadati</taxon>
        <taxon>Pseudomonadota</taxon>
        <taxon>Gammaproteobacteria</taxon>
        <taxon>Vibrionales</taxon>
        <taxon>Vibrionaceae</taxon>
        <taxon>Vibrio</taxon>
    </lineage>
</organism>
<feature type="region of interest" description="Disordered" evidence="2">
    <location>
        <begin position="15"/>
        <end position="40"/>
    </location>
</feature>